<dbReference type="PANTHER" id="PTHR43132:SF8">
    <property type="entry name" value="HTH-TYPE TRANSCRIPTIONAL REGULATOR KMTR"/>
    <property type="match status" value="1"/>
</dbReference>
<accession>A0A919CGI8</accession>
<dbReference type="Pfam" id="PF00581">
    <property type="entry name" value="Rhodanese"/>
    <property type="match status" value="1"/>
</dbReference>
<evidence type="ECO:0000256" key="1">
    <source>
        <dbReference type="ARBA" id="ARBA00023015"/>
    </source>
</evidence>
<dbReference type="PRINTS" id="PR00778">
    <property type="entry name" value="HTHARSR"/>
</dbReference>
<dbReference type="Proteomes" id="UP000654947">
    <property type="component" value="Unassembled WGS sequence"/>
</dbReference>
<evidence type="ECO:0000259" key="4">
    <source>
        <dbReference type="PROSITE" id="PS50206"/>
    </source>
</evidence>
<evidence type="ECO:0000313" key="6">
    <source>
        <dbReference type="EMBL" id="GHD22100.1"/>
    </source>
</evidence>
<keyword evidence="7" id="KW-1185">Reference proteome</keyword>
<dbReference type="SUPFAM" id="SSF52821">
    <property type="entry name" value="Rhodanese/Cell cycle control phosphatase"/>
    <property type="match status" value="1"/>
</dbReference>
<dbReference type="SMART" id="SM00450">
    <property type="entry name" value="RHOD"/>
    <property type="match status" value="1"/>
</dbReference>
<protein>
    <submittedName>
        <fullName evidence="6">ArsR family transcriptional regulator</fullName>
    </submittedName>
</protein>
<dbReference type="Gene3D" id="3.40.250.10">
    <property type="entry name" value="Rhodanese-like domain"/>
    <property type="match status" value="1"/>
</dbReference>
<reference evidence="6 7" key="1">
    <citation type="journal article" date="2014" name="Int. J. Syst. Evol. Microbiol.">
        <title>Complete genome sequence of Corynebacterium casei LMG S-19264T (=DSM 44701T), isolated from a smear-ripened cheese.</title>
        <authorList>
            <consortium name="US DOE Joint Genome Institute (JGI-PGF)"/>
            <person name="Walter F."/>
            <person name="Albersmeier A."/>
            <person name="Kalinowski J."/>
            <person name="Ruckert C."/>
        </authorList>
    </citation>
    <scope>NUCLEOTIDE SEQUENCE [LARGE SCALE GENOMIC DNA]</scope>
    <source>
        <strain evidence="6 7">KCTC 19473</strain>
    </source>
</reference>
<dbReference type="InterPro" id="IPR051011">
    <property type="entry name" value="Metal_resp_trans_reg"/>
</dbReference>
<gene>
    <name evidence="6" type="ORF">GCM10007147_16010</name>
</gene>
<evidence type="ECO:0000256" key="2">
    <source>
        <dbReference type="ARBA" id="ARBA00023125"/>
    </source>
</evidence>
<dbReference type="RefSeq" id="WP_193517680.1">
    <property type="nucleotide sequence ID" value="NZ_BMXL01000006.1"/>
</dbReference>
<keyword evidence="2" id="KW-0238">DNA-binding</keyword>
<name>A0A919CGI8_9ACTN</name>
<dbReference type="InterPro" id="IPR001845">
    <property type="entry name" value="HTH_ArsR_DNA-bd_dom"/>
</dbReference>
<dbReference type="InterPro" id="IPR011991">
    <property type="entry name" value="ArsR-like_HTH"/>
</dbReference>
<evidence type="ECO:0000256" key="3">
    <source>
        <dbReference type="ARBA" id="ARBA00023163"/>
    </source>
</evidence>
<proteinExistence type="predicted"/>
<organism evidence="6 7">
    <name type="scientific">Nocardiopsis kunsanensis</name>
    <dbReference type="NCBI Taxonomy" id="141693"/>
    <lineage>
        <taxon>Bacteria</taxon>
        <taxon>Bacillati</taxon>
        <taxon>Actinomycetota</taxon>
        <taxon>Actinomycetes</taxon>
        <taxon>Streptosporangiales</taxon>
        <taxon>Nocardiopsidaceae</taxon>
        <taxon>Nocardiopsis</taxon>
    </lineage>
</organism>
<dbReference type="InterPro" id="IPR036390">
    <property type="entry name" value="WH_DNA-bd_sf"/>
</dbReference>
<feature type="domain" description="HTH arsR-type" evidence="5">
    <location>
        <begin position="10"/>
        <end position="104"/>
    </location>
</feature>
<dbReference type="PANTHER" id="PTHR43132">
    <property type="entry name" value="ARSENICAL RESISTANCE OPERON REPRESSOR ARSR-RELATED"/>
    <property type="match status" value="1"/>
</dbReference>
<feature type="domain" description="Rhodanese" evidence="4">
    <location>
        <begin position="130"/>
        <end position="215"/>
    </location>
</feature>
<dbReference type="GO" id="GO:0003700">
    <property type="term" value="F:DNA-binding transcription factor activity"/>
    <property type="evidence" value="ECO:0007669"/>
    <property type="project" value="InterPro"/>
</dbReference>
<dbReference type="Pfam" id="PF01022">
    <property type="entry name" value="HTH_5"/>
    <property type="match status" value="1"/>
</dbReference>
<dbReference type="InterPro" id="IPR036388">
    <property type="entry name" value="WH-like_DNA-bd_sf"/>
</dbReference>
<sequence>MNKWNAELADKTSVFETFAELVKAIANGRRLELLELLAQGEHSVEGLANLTGMGMTTASTHLQTLHRAGLVNRRKERTTVYYRVSGDEVAELYTAAKRVALNRSPRLRDALDTYMGRPQAQGPVVDPAAVTADMHVIDVRPAEEYRAGHFPGAVSVPLAEVEDRIAEIPADREIVVYCRGELCRLAREAAALLRAHGLDAKAMDEGVVEWRASKEVDLGVA</sequence>
<dbReference type="InterPro" id="IPR001763">
    <property type="entry name" value="Rhodanese-like_dom"/>
</dbReference>
<evidence type="ECO:0000259" key="5">
    <source>
        <dbReference type="PROSITE" id="PS50987"/>
    </source>
</evidence>
<dbReference type="GO" id="GO:0003677">
    <property type="term" value="F:DNA binding"/>
    <property type="evidence" value="ECO:0007669"/>
    <property type="project" value="UniProtKB-KW"/>
</dbReference>
<dbReference type="SUPFAM" id="SSF46785">
    <property type="entry name" value="Winged helix' DNA-binding domain"/>
    <property type="match status" value="1"/>
</dbReference>
<dbReference type="CDD" id="cd00090">
    <property type="entry name" value="HTH_ARSR"/>
    <property type="match status" value="1"/>
</dbReference>
<dbReference type="NCBIfam" id="NF033788">
    <property type="entry name" value="HTH_metalloreg"/>
    <property type="match status" value="1"/>
</dbReference>
<evidence type="ECO:0000313" key="7">
    <source>
        <dbReference type="Proteomes" id="UP000654947"/>
    </source>
</evidence>
<comment type="caution">
    <text evidence="6">The sequence shown here is derived from an EMBL/GenBank/DDBJ whole genome shotgun (WGS) entry which is preliminary data.</text>
</comment>
<dbReference type="PROSITE" id="PS50206">
    <property type="entry name" value="RHODANESE_3"/>
    <property type="match status" value="1"/>
</dbReference>
<keyword evidence="3" id="KW-0804">Transcription</keyword>
<keyword evidence="1" id="KW-0805">Transcription regulation</keyword>
<dbReference type="EMBL" id="BMXL01000006">
    <property type="protein sequence ID" value="GHD22100.1"/>
    <property type="molecule type" value="Genomic_DNA"/>
</dbReference>
<dbReference type="PROSITE" id="PS50987">
    <property type="entry name" value="HTH_ARSR_2"/>
    <property type="match status" value="1"/>
</dbReference>
<dbReference type="Gene3D" id="1.10.10.10">
    <property type="entry name" value="Winged helix-like DNA-binding domain superfamily/Winged helix DNA-binding domain"/>
    <property type="match status" value="1"/>
</dbReference>
<dbReference type="InterPro" id="IPR036873">
    <property type="entry name" value="Rhodanese-like_dom_sf"/>
</dbReference>
<dbReference type="AlphaFoldDB" id="A0A919CGI8"/>
<dbReference type="SMART" id="SM00418">
    <property type="entry name" value="HTH_ARSR"/>
    <property type="match status" value="1"/>
</dbReference>